<comment type="caution">
    <text evidence="1">The sequence shown here is derived from an EMBL/GenBank/DDBJ whole genome shotgun (WGS) entry which is preliminary data.</text>
</comment>
<evidence type="ECO:0000313" key="1">
    <source>
        <dbReference type="EMBL" id="ROV57772.1"/>
    </source>
</evidence>
<dbReference type="EMBL" id="RKIK01000115">
    <property type="protein sequence ID" value="ROV57772.1"/>
    <property type="molecule type" value="Genomic_DNA"/>
</dbReference>
<dbReference type="Proteomes" id="UP000278792">
    <property type="component" value="Unassembled WGS sequence"/>
</dbReference>
<proteinExistence type="predicted"/>
<dbReference type="AlphaFoldDB" id="A0A3N3DTK9"/>
<sequence>MSFFKRSIQDNNSIWANLVDINNFTFTIQYLEDEQQLKNLAVDYCSLAPGERQKACGNSQHSAIAVYRINYKYQPMFNYFINSEQLFAREVIVIQEYERDKFAI</sequence>
<gene>
    <name evidence="1" type="ORF">EGH82_21495</name>
</gene>
<evidence type="ECO:0000313" key="2">
    <source>
        <dbReference type="Proteomes" id="UP000278792"/>
    </source>
</evidence>
<reference evidence="1 2" key="1">
    <citation type="submission" date="2018-11" db="EMBL/GenBank/DDBJ databases">
        <title>Vibrio ponticus strain CAIM 1751 pathogenic for the snapper Lutjanus guttatus.</title>
        <authorList>
            <person name="Soto-Rodriguez S."/>
            <person name="Lozano-Olvera R."/>
            <person name="Gomez-Gil B."/>
        </authorList>
    </citation>
    <scope>NUCLEOTIDE SEQUENCE [LARGE SCALE GENOMIC DNA]</scope>
    <source>
        <strain evidence="1 2">CAIM 1751</strain>
    </source>
</reference>
<name>A0A3N3DTK9_9VIBR</name>
<protein>
    <submittedName>
        <fullName evidence="1">Uncharacterized protein</fullName>
    </submittedName>
</protein>
<organism evidence="1 2">
    <name type="scientific">Vibrio ponticus</name>
    <dbReference type="NCBI Taxonomy" id="265668"/>
    <lineage>
        <taxon>Bacteria</taxon>
        <taxon>Pseudomonadati</taxon>
        <taxon>Pseudomonadota</taxon>
        <taxon>Gammaproteobacteria</taxon>
        <taxon>Vibrionales</taxon>
        <taxon>Vibrionaceae</taxon>
        <taxon>Vibrio</taxon>
    </lineage>
</organism>
<accession>A0A3N3DTK9</accession>